<proteinExistence type="predicted"/>
<dbReference type="Proteomes" id="UP000006729">
    <property type="component" value="Chromosome 1"/>
</dbReference>
<evidence type="ECO:0000313" key="1">
    <source>
        <dbReference type="EMBL" id="PNT52146.1"/>
    </source>
</evidence>
<dbReference type="EMBL" id="CM009290">
    <property type="protein sequence ID" value="PNT52146.1"/>
    <property type="molecule type" value="Genomic_DNA"/>
</dbReference>
<evidence type="ECO:0000313" key="2">
    <source>
        <dbReference type="Proteomes" id="UP000006729"/>
    </source>
</evidence>
<keyword evidence="2" id="KW-1185">Reference proteome</keyword>
<reference evidence="1 2" key="1">
    <citation type="journal article" date="2006" name="Science">
        <title>The genome of black cottonwood, Populus trichocarpa (Torr. &amp; Gray).</title>
        <authorList>
            <person name="Tuskan G.A."/>
            <person name="Difazio S."/>
            <person name="Jansson S."/>
            <person name="Bohlmann J."/>
            <person name="Grigoriev I."/>
            <person name="Hellsten U."/>
            <person name="Putnam N."/>
            <person name="Ralph S."/>
            <person name="Rombauts S."/>
            <person name="Salamov A."/>
            <person name="Schein J."/>
            <person name="Sterck L."/>
            <person name="Aerts A."/>
            <person name="Bhalerao R.R."/>
            <person name="Bhalerao R.P."/>
            <person name="Blaudez D."/>
            <person name="Boerjan W."/>
            <person name="Brun A."/>
            <person name="Brunner A."/>
            <person name="Busov V."/>
            <person name="Campbell M."/>
            <person name="Carlson J."/>
            <person name="Chalot M."/>
            <person name="Chapman J."/>
            <person name="Chen G.L."/>
            <person name="Cooper D."/>
            <person name="Coutinho P.M."/>
            <person name="Couturier J."/>
            <person name="Covert S."/>
            <person name="Cronk Q."/>
            <person name="Cunningham R."/>
            <person name="Davis J."/>
            <person name="Degroeve S."/>
            <person name="Dejardin A."/>
            <person name="Depamphilis C."/>
            <person name="Detter J."/>
            <person name="Dirks B."/>
            <person name="Dubchak I."/>
            <person name="Duplessis S."/>
            <person name="Ehlting J."/>
            <person name="Ellis B."/>
            <person name="Gendler K."/>
            <person name="Goodstein D."/>
            <person name="Gribskov M."/>
            <person name="Grimwood J."/>
            <person name="Groover A."/>
            <person name="Gunter L."/>
            <person name="Hamberger B."/>
            <person name="Heinze B."/>
            <person name="Helariutta Y."/>
            <person name="Henrissat B."/>
            <person name="Holligan D."/>
            <person name="Holt R."/>
            <person name="Huang W."/>
            <person name="Islam-Faridi N."/>
            <person name="Jones S."/>
            <person name="Jones-Rhoades M."/>
            <person name="Jorgensen R."/>
            <person name="Joshi C."/>
            <person name="Kangasjarvi J."/>
            <person name="Karlsson J."/>
            <person name="Kelleher C."/>
            <person name="Kirkpatrick R."/>
            <person name="Kirst M."/>
            <person name="Kohler A."/>
            <person name="Kalluri U."/>
            <person name="Larimer F."/>
            <person name="Leebens-Mack J."/>
            <person name="Leple J.C."/>
            <person name="Locascio P."/>
            <person name="Lou Y."/>
            <person name="Lucas S."/>
            <person name="Martin F."/>
            <person name="Montanini B."/>
            <person name="Napoli C."/>
            <person name="Nelson D.R."/>
            <person name="Nelson C."/>
            <person name="Nieminen K."/>
            <person name="Nilsson O."/>
            <person name="Pereda V."/>
            <person name="Peter G."/>
            <person name="Philippe R."/>
            <person name="Pilate G."/>
            <person name="Poliakov A."/>
            <person name="Razumovskaya J."/>
            <person name="Richardson P."/>
            <person name="Rinaldi C."/>
            <person name="Ritland K."/>
            <person name="Rouze P."/>
            <person name="Ryaboy D."/>
            <person name="Schmutz J."/>
            <person name="Schrader J."/>
            <person name="Segerman B."/>
            <person name="Shin H."/>
            <person name="Siddiqui A."/>
            <person name="Sterky F."/>
            <person name="Terry A."/>
            <person name="Tsai C.J."/>
            <person name="Uberbacher E."/>
            <person name="Unneberg P."/>
            <person name="Vahala J."/>
            <person name="Wall K."/>
            <person name="Wessler S."/>
            <person name="Yang G."/>
            <person name="Yin T."/>
            <person name="Douglas C."/>
            <person name="Marra M."/>
            <person name="Sandberg G."/>
            <person name="Van de Peer Y."/>
            <person name="Rokhsar D."/>
        </authorList>
    </citation>
    <scope>NUCLEOTIDE SEQUENCE [LARGE SCALE GENOMIC DNA]</scope>
    <source>
        <strain evidence="2">cv. Nisqually</strain>
    </source>
</reference>
<sequence length="117" mass="13262">MRKGRRLWAIGRRRGRLVLVLGSKNQKQGAALVLLFKGRGRLGEEDGDECKGSERELQSGRWKGEYAAAVVWSLPLGLFGWRQGKESARELLSIERRRKRASLGGDCFFFLLSKEGR</sequence>
<protein>
    <submittedName>
        <fullName evidence="1">Uncharacterized protein</fullName>
    </submittedName>
</protein>
<name>U5GNM4_POPTR</name>
<dbReference type="HOGENOM" id="CLU_2088927_0_0_1"/>
<accession>U5GNM4</accession>
<dbReference type="AlphaFoldDB" id="U5GNM4"/>
<gene>
    <name evidence="1" type="ORF">POPTR_001G015200</name>
</gene>
<organism evidence="1 2">
    <name type="scientific">Populus trichocarpa</name>
    <name type="common">Western balsam poplar</name>
    <name type="synonym">Populus balsamifera subsp. trichocarpa</name>
    <dbReference type="NCBI Taxonomy" id="3694"/>
    <lineage>
        <taxon>Eukaryota</taxon>
        <taxon>Viridiplantae</taxon>
        <taxon>Streptophyta</taxon>
        <taxon>Embryophyta</taxon>
        <taxon>Tracheophyta</taxon>
        <taxon>Spermatophyta</taxon>
        <taxon>Magnoliopsida</taxon>
        <taxon>eudicotyledons</taxon>
        <taxon>Gunneridae</taxon>
        <taxon>Pentapetalae</taxon>
        <taxon>rosids</taxon>
        <taxon>fabids</taxon>
        <taxon>Malpighiales</taxon>
        <taxon>Salicaceae</taxon>
        <taxon>Saliceae</taxon>
        <taxon>Populus</taxon>
    </lineage>
</organism>
<dbReference type="InParanoid" id="U5GNM4"/>